<comment type="function">
    <text evidence="7">Broad-specificity nucleoside monophosphate (NMP) kinase that catalyzes the reversible transfer of the terminal phosphate group between nucleoside triphosphates and monophosphates. Has also ATPase activity. Involved in the late maturation steps of the 30S ribosomal particles, specifically 16S rRNA maturation. While NMP activity is not required for ribosome maturation, ATPase activity is. Associates transiently with small ribosomal subunit protein uS11. ATP hydrolysis breaks the interaction with uS11. May temporarily remove uS11 from the ribosome to enable a conformational change of the ribosomal RNA that is needed for the final maturation step of the small ribosomal subunit.</text>
</comment>
<keyword evidence="2 7" id="KW-0698">rRNA processing</keyword>
<feature type="binding site" evidence="7">
    <location>
        <position position="13"/>
    </location>
    <ligand>
        <name>ATP</name>
        <dbReference type="ChEBI" id="CHEBI:30616"/>
    </ligand>
</feature>
<dbReference type="GO" id="GO:0042274">
    <property type="term" value="P:ribosomal small subunit biogenesis"/>
    <property type="evidence" value="ECO:0007669"/>
    <property type="project" value="UniProtKB-UniRule"/>
</dbReference>
<dbReference type="GO" id="GO:0005524">
    <property type="term" value="F:ATP binding"/>
    <property type="evidence" value="ECO:0007669"/>
    <property type="project" value="UniProtKB-UniRule"/>
</dbReference>
<comment type="subunit">
    <text evidence="7">Interacts with uS11. Not a structural component of 40S pre-ribosomes, but transiently interacts with them by binding to uS11.</text>
</comment>
<dbReference type="SUPFAM" id="SSF52540">
    <property type="entry name" value="P-loop containing nucleoside triphosphate hydrolases"/>
    <property type="match status" value="1"/>
</dbReference>
<keyword evidence="4 7" id="KW-0547">Nucleotide-binding</keyword>
<keyword evidence="11" id="KW-1185">Reference proteome</keyword>
<dbReference type="GO" id="GO:0016887">
    <property type="term" value="F:ATP hydrolysis activity"/>
    <property type="evidence" value="ECO:0007669"/>
    <property type="project" value="InterPro"/>
</dbReference>
<comment type="caution">
    <text evidence="7">Lacks conserved residue(s) required for the propagation of feature annotation.</text>
</comment>
<dbReference type="EMBL" id="LN515531">
    <property type="protein sequence ID" value="CEA13025.1"/>
    <property type="molecule type" value="Genomic_DNA"/>
</dbReference>
<evidence type="ECO:0000256" key="4">
    <source>
        <dbReference type="ARBA" id="ARBA00022741"/>
    </source>
</evidence>
<dbReference type="EC" id="2.7.4.3" evidence="7"/>
<dbReference type="PATRIC" id="fig|2162.10.peg.1822"/>
<gene>
    <name evidence="8" type="ORF">BRM9_0712</name>
    <name evidence="9" type="ORF">DSM1535_0664</name>
    <name evidence="10" type="ORF">MB9_1748</name>
</gene>
<protein>
    <recommendedName>
        <fullName evidence="7">Putative adenylate kinase</fullName>
        <shortName evidence="7">AK</shortName>
        <ecNumber evidence="7">2.7.4.3</ecNumber>
    </recommendedName>
    <alternativeName>
        <fullName evidence="7">ATP-AMP transphosphorylase</fullName>
    </alternativeName>
</protein>
<evidence type="ECO:0000313" key="11">
    <source>
        <dbReference type="Proteomes" id="UP000062768"/>
    </source>
</evidence>
<dbReference type="Gene3D" id="3.40.50.300">
    <property type="entry name" value="P-loop containing nucleotide triphosphate hydrolases"/>
    <property type="match status" value="1"/>
</dbReference>
<comment type="catalytic activity">
    <reaction evidence="7">
        <text>AMP + ATP = 2 ADP</text>
        <dbReference type="Rhea" id="RHEA:12973"/>
        <dbReference type="ChEBI" id="CHEBI:30616"/>
        <dbReference type="ChEBI" id="CHEBI:456215"/>
        <dbReference type="ChEBI" id="CHEBI:456216"/>
        <dbReference type="EC" id="2.7.4.3"/>
    </reaction>
</comment>
<dbReference type="AlphaFoldDB" id="A0A090I543"/>
<dbReference type="PANTHER" id="PTHR12595:SF0">
    <property type="entry name" value="ADENYLATE KINASE ISOENZYME 6"/>
    <property type="match status" value="1"/>
</dbReference>
<evidence type="ECO:0000313" key="10">
    <source>
        <dbReference type="EMBL" id="CEL25383.1"/>
    </source>
</evidence>
<sequence length="185" mass="20726">MIILLTGTPGTGKSTISPLLADKLGCQLVDVNHLVEEKHLYTGLDPEKNYKIVDMEALEDELSQIVSNQDDQKGDSSKGCIIIEGHLSHYFPRADLVIVFRTEPKVLGDRLQKRDWKESKVRENLEAEALDICTWEAHQIHGSRVHEVETTKITPEETIDIILDIVNGKKSFPVGEIDFSGYLGC</sequence>
<dbReference type="Proteomes" id="UP000029661">
    <property type="component" value="Chromosome"/>
</dbReference>
<evidence type="ECO:0000313" key="9">
    <source>
        <dbReference type="EMBL" id="CEA13025.1"/>
    </source>
</evidence>
<dbReference type="InterPro" id="IPR027417">
    <property type="entry name" value="P-loop_NTPase"/>
</dbReference>
<keyword evidence="1 7" id="KW-0690">Ribosome biogenesis</keyword>
<dbReference type="PANTHER" id="PTHR12595">
    <property type="entry name" value="POS9-ACTIVATING FACTOR FAP7-RELATED"/>
    <property type="match status" value="1"/>
</dbReference>
<dbReference type="Proteomes" id="UP000062768">
    <property type="component" value="Chromosome I"/>
</dbReference>
<dbReference type="HAMAP" id="MF_00039">
    <property type="entry name" value="Adenylate_kinase_AK6"/>
    <property type="match status" value="1"/>
</dbReference>
<keyword evidence="6 7" id="KW-0067">ATP-binding</keyword>
<evidence type="ECO:0000256" key="5">
    <source>
        <dbReference type="ARBA" id="ARBA00022777"/>
    </source>
</evidence>
<feature type="region of interest" description="LID" evidence="7">
    <location>
        <begin position="113"/>
        <end position="123"/>
    </location>
</feature>
<dbReference type="STRING" id="2162.BRM9_0712"/>
<evidence type="ECO:0000256" key="1">
    <source>
        <dbReference type="ARBA" id="ARBA00022517"/>
    </source>
</evidence>
<reference evidence="10" key="3">
    <citation type="submission" date="2014-09" db="EMBL/GenBank/DDBJ databases">
        <authorList>
            <person name="Bishop-Lilly K.A."/>
            <person name="Broomall S.M."/>
            <person name="Chain P.S."/>
            <person name="Chertkov O."/>
            <person name="Coyne S.R."/>
            <person name="Daligault H.E."/>
            <person name="Davenport K.W."/>
            <person name="Erkkila T."/>
            <person name="Frey K.G."/>
            <person name="Gibbons H.S."/>
            <person name="Gu W."/>
            <person name="Jaissle J."/>
            <person name="Johnson S.L."/>
            <person name="Koroleva G.I."/>
            <person name="Ladner J.T."/>
            <person name="Lo C.-C."/>
            <person name="Minogue T.D."/>
            <person name="Munk C."/>
            <person name="Palacios G.F."/>
            <person name="Redden C.L."/>
            <person name="Rosenzweig C.N."/>
            <person name="Scholz M.B."/>
            <person name="Teshima H."/>
            <person name="Xu Y."/>
        </authorList>
    </citation>
    <scope>NUCLEOTIDE SEQUENCE</scope>
    <source>
        <strain evidence="10">Mb9</strain>
    </source>
</reference>
<evidence type="ECO:0000256" key="2">
    <source>
        <dbReference type="ARBA" id="ARBA00022552"/>
    </source>
</evidence>
<comment type="similarity">
    <text evidence="7">Belongs to the adenylate kinase family. AK6 subfamily.</text>
</comment>
<comment type="catalytic activity">
    <reaction evidence="7">
        <text>ATP + H2O = ADP + phosphate + H(+)</text>
        <dbReference type="Rhea" id="RHEA:13065"/>
        <dbReference type="ChEBI" id="CHEBI:15377"/>
        <dbReference type="ChEBI" id="CHEBI:15378"/>
        <dbReference type="ChEBI" id="CHEBI:30616"/>
        <dbReference type="ChEBI" id="CHEBI:43474"/>
        <dbReference type="ChEBI" id="CHEBI:456216"/>
    </reaction>
</comment>
<accession>A0A090I543</accession>
<evidence type="ECO:0000256" key="7">
    <source>
        <dbReference type="HAMAP-Rule" id="MF_00039"/>
    </source>
</evidence>
<evidence type="ECO:0000313" key="8">
    <source>
        <dbReference type="EMBL" id="AIS31532.1"/>
    </source>
</evidence>
<feature type="binding site" evidence="7">
    <location>
        <position position="114"/>
    </location>
    <ligand>
        <name>ATP</name>
        <dbReference type="ChEBI" id="CHEBI:30616"/>
    </ligand>
</feature>
<dbReference type="KEGG" id="mfi:DSM1535_0664"/>
<keyword evidence="5 7" id="KW-0418">Kinase</keyword>
<reference evidence="9" key="2">
    <citation type="submission" date="2014-08" db="EMBL/GenBank/DDBJ databases">
        <authorList>
            <person name="Wibberg D."/>
        </authorList>
    </citation>
    <scope>NUCLEOTIDE SEQUENCE</scope>
</reference>
<feature type="binding site" evidence="7">
    <location>
        <position position="10"/>
    </location>
    <ligand>
        <name>ATP</name>
        <dbReference type="ChEBI" id="CHEBI:30616"/>
    </ligand>
</feature>
<dbReference type="GO" id="GO:0006364">
    <property type="term" value="P:rRNA processing"/>
    <property type="evidence" value="ECO:0007669"/>
    <property type="project" value="UniProtKB-KW"/>
</dbReference>
<dbReference type="RefSeq" id="WP_052399953.1">
    <property type="nucleotide sequence ID" value="NZ_CP006933.1"/>
</dbReference>
<dbReference type="GO" id="GO:0004017">
    <property type="term" value="F:AMP kinase activity"/>
    <property type="evidence" value="ECO:0007669"/>
    <property type="project" value="UniProtKB-UniRule"/>
</dbReference>
<organism evidence="9">
    <name type="scientific">Methanobacterium formicicum</name>
    <dbReference type="NCBI Taxonomy" id="2162"/>
    <lineage>
        <taxon>Archaea</taxon>
        <taxon>Methanobacteriati</taxon>
        <taxon>Methanobacteriota</taxon>
        <taxon>Methanomada group</taxon>
        <taxon>Methanobacteria</taxon>
        <taxon>Methanobacteriales</taxon>
        <taxon>Methanobacteriaceae</taxon>
        <taxon>Methanobacterium</taxon>
    </lineage>
</organism>
<dbReference type="EMBL" id="LN734822">
    <property type="protein sequence ID" value="CEL25383.1"/>
    <property type="molecule type" value="Genomic_DNA"/>
</dbReference>
<evidence type="ECO:0000256" key="6">
    <source>
        <dbReference type="ARBA" id="ARBA00022840"/>
    </source>
</evidence>
<keyword evidence="3 7" id="KW-0808">Transferase</keyword>
<dbReference type="GeneID" id="26739984"/>
<proteinExistence type="inferred from homology"/>
<evidence type="ECO:0000256" key="3">
    <source>
        <dbReference type="ARBA" id="ARBA00022679"/>
    </source>
</evidence>
<dbReference type="KEGG" id="mfc:BRM9_0712"/>
<reference evidence="8" key="1">
    <citation type="submission" date="2013-12" db="EMBL/GenBank/DDBJ databases">
        <title>The complete genome sequence of Methanobacterium sp. BRM9.</title>
        <authorList>
            <consortium name="Pastoral Greenhouse Gas Research Consortium"/>
            <person name="Kelly W.J."/>
            <person name="Leahy S.C."/>
            <person name="Perry R."/>
            <person name="Li D."/>
            <person name="Altermann E."/>
            <person name="Lambie S.C."/>
            <person name="Attwood G.T."/>
        </authorList>
    </citation>
    <scope>NUCLEOTIDE SEQUENCE [LARGE SCALE GENOMIC DNA]</scope>
    <source>
        <strain evidence="8">BRM9</strain>
    </source>
</reference>
<feature type="binding site" evidence="7">
    <location>
        <position position="14"/>
    </location>
    <ligand>
        <name>ATP</name>
        <dbReference type="ChEBI" id="CHEBI:30616"/>
    </ligand>
</feature>
<dbReference type="Pfam" id="PF13238">
    <property type="entry name" value="AAA_18"/>
    <property type="match status" value="1"/>
</dbReference>
<dbReference type="OrthoDB" id="8730at2157"/>
<feature type="binding site" evidence="7">
    <location>
        <position position="12"/>
    </location>
    <ligand>
        <name>ATP</name>
        <dbReference type="ChEBI" id="CHEBI:30616"/>
    </ligand>
</feature>
<name>A0A090I543_METFO</name>
<dbReference type="InterPro" id="IPR020618">
    <property type="entry name" value="Adenyl_kinase_AK6"/>
</dbReference>
<feature type="binding site" evidence="7">
    <location>
        <position position="15"/>
    </location>
    <ligand>
        <name>ATP</name>
        <dbReference type="ChEBI" id="CHEBI:30616"/>
    </ligand>
</feature>
<dbReference type="EMBL" id="CP006933">
    <property type="protein sequence ID" value="AIS31532.1"/>
    <property type="molecule type" value="Genomic_DNA"/>
</dbReference>